<evidence type="ECO:0000259" key="11">
    <source>
        <dbReference type="Pfam" id="PF03015"/>
    </source>
</evidence>
<dbReference type="GO" id="GO:0016020">
    <property type="term" value="C:membrane"/>
    <property type="evidence" value="ECO:0007669"/>
    <property type="project" value="UniProtKB-SubCell"/>
</dbReference>
<dbReference type="CDD" id="cd09071">
    <property type="entry name" value="FAR_C"/>
    <property type="match status" value="1"/>
</dbReference>
<evidence type="ECO:0000256" key="9">
    <source>
        <dbReference type="ARBA" id="ARBA00052530"/>
    </source>
</evidence>
<evidence type="ECO:0000256" key="6">
    <source>
        <dbReference type="ARBA" id="ARBA00022989"/>
    </source>
</evidence>
<dbReference type="PANTHER" id="PTHR11011">
    <property type="entry name" value="MALE STERILITY PROTEIN 2-RELATED"/>
    <property type="match status" value="1"/>
</dbReference>
<evidence type="ECO:0000256" key="10">
    <source>
        <dbReference type="RuleBase" id="RU363097"/>
    </source>
</evidence>
<dbReference type="Gene3D" id="3.40.50.720">
    <property type="entry name" value="NAD(P)-binding Rossmann-like Domain"/>
    <property type="match status" value="1"/>
</dbReference>
<feature type="transmembrane region" description="Helical" evidence="10">
    <location>
        <begin position="511"/>
        <end position="532"/>
    </location>
</feature>
<evidence type="ECO:0000256" key="4">
    <source>
        <dbReference type="ARBA" id="ARBA00022692"/>
    </source>
</evidence>
<keyword evidence="14" id="KW-1185">Reference proteome</keyword>
<keyword evidence="7 10" id="KW-0443">Lipid metabolism</keyword>
<comment type="subcellular location">
    <subcellularLocation>
        <location evidence="1">Membrane</location>
        <topology evidence="1">Multi-pass membrane protein</topology>
    </subcellularLocation>
</comment>
<keyword evidence="8 10" id="KW-0472">Membrane</keyword>
<sequence length="535" mass="60852">MTSSFWTAYPSKGYKTVNELCVNSEDTIDLNSFKEIDECVHLSSEGSKVVEFYNGKSVLITGGLGFMGKLITEKLLRTCKNIATIYLIVRPKRQKDAATRVEEAFSDILFSELKKVHPEFKKKIVAIEGDLSLPGIGISEENRRIINDKVNIIIHGAASVKLNENISSSITTNLLGTIEILKVVKSCKNLSSFVYISTVYSNSVHREIEEKVYFTPYSADEILKLVKDEGKKLDGKSEWIIGSWPNSYTFSKAISENTVMKECSGLPVCIFRPAIITATHREPVKGWINNYYGAVGIIALSQKGLIRCLHINPENFLEIVPGDFVANAIIVAAYNNQFNTSASMKIYNFVSSPQNPISKGDLSTLAQYYGHQVATSQSIWHPFNIFIENIYVYWICSFLLHNLPAALQDVLLVLSGKKPKLLSTYKNIHKFTKSLAFVTTKDFQIQNNNVQKLWDSLSIIDQKIFNFNMSKSNINWNEYIKRLCAGIKLYLFKEEFDTIPKARKHLKRLEFYHVVSQIIFIFIIMLMCFWIYSLF</sequence>
<dbReference type="InterPro" id="IPR033640">
    <property type="entry name" value="FAR_C"/>
</dbReference>
<dbReference type="CDD" id="cd05236">
    <property type="entry name" value="FAR-N_SDR_e"/>
    <property type="match status" value="1"/>
</dbReference>
<evidence type="ECO:0000313" key="14">
    <source>
        <dbReference type="Proteomes" id="UP001516400"/>
    </source>
</evidence>
<dbReference type="EMBL" id="JABFTP020000062">
    <property type="protein sequence ID" value="KAL3272789.1"/>
    <property type="molecule type" value="Genomic_DNA"/>
</dbReference>
<evidence type="ECO:0000256" key="3">
    <source>
        <dbReference type="ARBA" id="ARBA00022516"/>
    </source>
</evidence>
<keyword evidence="4 10" id="KW-0812">Transmembrane</keyword>
<evidence type="ECO:0000313" key="13">
    <source>
        <dbReference type="EMBL" id="KAL3272789.1"/>
    </source>
</evidence>
<keyword evidence="6 10" id="KW-1133">Transmembrane helix</keyword>
<dbReference type="InterPro" id="IPR036291">
    <property type="entry name" value="NAD(P)-bd_dom_sf"/>
</dbReference>
<feature type="domain" description="Thioester reductase (TE)" evidence="12">
    <location>
        <begin position="60"/>
        <end position="329"/>
    </location>
</feature>
<dbReference type="Proteomes" id="UP001516400">
    <property type="component" value="Unassembled WGS sequence"/>
</dbReference>
<dbReference type="Pfam" id="PF03015">
    <property type="entry name" value="Sterile"/>
    <property type="match status" value="1"/>
</dbReference>
<dbReference type="GO" id="GO:1901568">
    <property type="term" value="P:fatty acid derivative metabolic process"/>
    <property type="evidence" value="ECO:0007669"/>
    <property type="project" value="UniProtKB-ARBA"/>
</dbReference>
<reference evidence="13 14" key="1">
    <citation type="journal article" date="2021" name="BMC Biol.">
        <title>Horizontally acquired antibacterial genes associated with adaptive radiation of ladybird beetles.</title>
        <authorList>
            <person name="Li H.S."/>
            <person name="Tang X.F."/>
            <person name="Huang Y.H."/>
            <person name="Xu Z.Y."/>
            <person name="Chen M.L."/>
            <person name="Du X.Y."/>
            <person name="Qiu B.Y."/>
            <person name="Chen P.T."/>
            <person name="Zhang W."/>
            <person name="Slipinski A."/>
            <person name="Escalona H.E."/>
            <person name="Waterhouse R.M."/>
            <person name="Zwick A."/>
            <person name="Pang H."/>
        </authorList>
    </citation>
    <scope>NUCLEOTIDE SEQUENCE [LARGE SCALE GENOMIC DNA]</scope>
    <source>
        <strain evidence="13">SYSU2018</strain>
    </source>
</reference>
<dbReference type="InterPro" id="IPR026055">
    <property type="entry name" value="FAR"/>
</dbReference>
<name>A0ABD2N2B8_9CUCU</name>
<keyword evidence="10" id="KW-0560">Oxidoreductase</keyword>
<evidence type="ECO:0000256" key="1">
    <source>
        <dbReference type="ARBA" id="ARBA00004141"/>
    </source>
</evidence>
<dbReference type="SUPFAM" id="SSF51735">
    <property type="entry name" value="NAD(P)-binding Rossmann-fold domains"/>
    <property type="match status" value="1"/>
</dbReference>
<dbReference type="GO" id="GO:0102965">
    <property type="term" value="F:alcohol-forming long-chain fatty acyl-CoA reductase activity"/>
    <property type="evidence" value="ECO:0007669"/>
    <property type="project" value="UniProtKB-EC"/>
</dbReference>
<dbReference type="Pfam" id="PF07993">
    <property type="entry name" value="NAD_binding_4"/>
    <property type="match status" value="1"/>
</dbReference>
<comment type="function">
    <text evidence="10">Catalyzes the reduction of fatty acyl-CoA to fatty alcohols.</text>
</comment>
<proteinExistence type="inferred from homology"/>
<evidence type="ECO:0000256" key="8">
    <source>
        <dbReference type="ARBA" id="ARBA00023136"/>
    </source>
</evidence>
<accession>A0ABD2N2B8</accession>
<protein>
    <recommendedName>
        <fullName evidence="10">Fatty acyl-CoA reductase</fullName>
        <ecNumber evidence="10">1.2.1.84</ecNumber>
    </recommendedName>
</protein>
<evidence type="ECO:0000259" key="12">
    <source>
        <dbReference type="Pfam" id="PF07993"/>
    </source>
</evidence>
<evidence type="ECO:0000256" key="2">
    <source>
        <dbReference type="ARBA" id="ARBA00005928"/>
    </source>
</evidence>
<comment type="catalytic activity">
    <reaction evidence="9 10">
        <text>a long-chain fatty acyl-CoA + 2 NADPH + 2 H(+) = a long-chain primary fatty alcohol + 2 NADP(+) + CoA</text>
        <dbReference type="Rhea" id="RHEA:52716"/>
        <dbReference type="ChEBI" id="CHEBI:15378"/>
        <dbReference type="ChEBI" id="CHEBI:57287"/>
        <dbReference type="ChEBI" id="CHEBI:57783"/>
        <dbReference type="ChEBI" id="CHEBI:58349"/>
        <dbReference type="ChEBI" id="CHEBI:77396"/>
        <dbReference type="ChEBI" id="CHEBI:83139"/>
        <dbReference type="EC" id="1.2.1.84"/>
    </reaction>
</comment>
<dbReference type="AlphaFoldDB" id="A0ABD2N2B8"/>
<evidence type="ECO:0000256" key="7">
    <source>
        <dbReference type="ARBA" id="ARBA00023098"/>
    </source>
</evidence>
<comment type="caution">
    <text evidence="13">The sequence shown here is derived from an EMBL/GenBank/DDBJ whole genome shotgun (WGS) entry which is preliminary data.</text>
</comment>
<dbReference type="PANTHER" id="PTHR11011:SF60">
    <property type="entry name" value="FATTY ACYL-COA REDUCTASE-RELATED"/>
    <property type="match status" value="1"/>
</dbReference>
<gene>
    <name evidence="13" type="ORF">HHI36_014249</name>
</gene>
<dbReference type="FunFam" id="3.40.50.720:FF:000143">
    <property type="entry name" value="Fatty acyl-CoA reductase"/>
    <property type="match status" value="1"/>
</dbReference>
<dbReference type="InterPro" id="IPR013120">
    <property type="entry name" value="FAR_NAD-bd"/>
</dbReference>
<keyword evidence="3 10" id="KW-0444">Lipid biosynthesis</keyword>
<organism evidence="13 14">
    <name type="scientific">Cryptolaemus montrouzieri</name>
    <dbReference type="NCBI Taxonomy" id="559131"/>
    <lineage>
        <taxon>Eukaryota</taxon>
        <taxon>Metazoa</taxon>
        <taxon>Ecdysozoa</taxon>
        <taxon>Arthropoda</taxon>
        <taxon>Hexapoda</taxon>
        <taxon>Insecta</taxon>
        <taxon>Pterygota</taxon>
        <taxon>Neoptera</taxon>
        <taxon>Endopterygota</taxon>
        <taxon>Coleoptera</taxon>
        <taxon>Polyphaga</taxon>
        <taxon>Cucujiformia</taxon>
        <taxon>Coccinelloidea</taxon>
        <taxon>Coccinellidae</taxon>
        <taxon>Scymninae</taxon>
        <taxon>Scymnini</taxon>
        <taxon>Cryptolaemus</taxon>
    </lineage>
</organism>
<feature type="domain" description="Fatty acyl-CoA reductase C-terminal" evidence="11">
    <location>
        <begin position="400"/>
        <end position="494"/>
    </location>
</feature>
<evidence type="ECO:0000256" key="5">
    <source>
        <dbReference type="ARBA" id="ARBA00022857"/>
    </source>
</evidence>
<keyword evidence="5 10" id="KW-0521">NADP</keyword>
<dbReference type="EC" id="1.2.1.84" evidence="10"/>
<comment type="similarity">
    <text evidence="2 10">Belongs to the fatty acyl-CoA reductase family.</text>
</comment>